<dbReference type="InterPro" id="IPR011032">
    <property type="entry name" value="GroES-like_sf"/>
</dbReference>
<evidence type="ECO:0000256" key="1">
    <source>
        <dbReference type="ARBA" id="ARBA00023002"/>
    </source>
</evidence>
<dbReference type="CDD" id="cd05288">
    <property type="entry name" value="PGDH"/>
    <property type="match status" value="1"/>
</dbReference>
<dbReference type="PANTHER" id="PTHR43205">
    <property type="entry name" value="PROSTAGLANDIN REDUCTASE"/>
    <property type="match status" value="1"/>
</dbReference>
<proteinExistence type="predicted"/>
<dbReference type="GO" id="GO:0016628">
    <property type="term" value="F:oxidoreductase activity, acting on the CH-CH group of donors, NAD or NADP as acceptor"/>
    <property type="evidence" value="ECO:0007669"/>
    <property type="project" value="InterPro"/>
</dbReference>
<dbReference type="RefSeq" id="WP_350349039.1">
    <property type="nucleotide sequence ID" value="NZ_CP158374.1"/>
</dbReference>
<dbReference type="EMBL" id="CP158374">
    <property type="protein sequence ID" value="XBX83023.1"/>
    <property type="molecule type" value="Genomic_DNA"/>
</dbReference>
<organism evidence="3">
    <name type="scientific">Agromyces sp. G08B096</name>
    <dbReference type="NCBI Taxonomy" id="3156399"/>
    <lineage>
        <taxon>Bacteria</taxon>
        <taxon>Bacillati</taxon>
        <taxon>Actinomycetota</taxon>
        <taxon>Actinomycetes</taxon>
        <taxon>Micrococcales</taxon>
        <taxon>Microbacteriaceae</taxon>
        <taxon>Agromyces</taxon>
    </lineage>
</organism>
<dbReference type="AlphaFoldDB" id="A0AAU7W990"/>
<dbReference type="PANTHER" id="PTHR43205:SF7">
    <property type="entry name" value="PROSTAGLANDIN REDUCTASE 1"/>
    <property type="match status" value="1"/>
</dbReference>
<evidence type="ECO:0000259" key="2">
    <source>
        <dbReference type="SMART" id="SM00829"/>
    </source>
</evidence>
<dbReference type="Pfam" id="PF16884">
    <property type="entry name" value="ADH_N_2"/>
    <property type="match status" value="1"/>
</dbReference>
<reference evidence="3" key="1">
    <citation type="submission" date="2024-05" db="EMBL/GenBank/DDBJ databases">
        <authorList>
            <person name="Yu L."/>
        </authorList>
    </citation>
    <scope>NUCLEOTIDE SEQUENCE</scope>
    <source>
        <strain evidence="3">G08B096</strain>
    </source>
</reference>
<dbReference type="SUPFAM" id="SSF50129">
    <property type="entry name" value="GroES-like"/>
    <property type="match status" value="1"/>
</dbReference>
<dbReference type="SUPFAM" id="SSF51735">
    <property type="entry name" value="NAD(P)-binding Rossmann-fold domains"/>
    <property type="match status" value="1"/>
</dbReference>
<dbReference type="InterPro" id="IPR041694">
    <property type="entry name" value="ADH_N_2"/>
</dbReference>
<evidence type="ECO:0000313" key="3">
    <source>
        <dbReference type="EMBL" id="XBX83023.1"/>
    </source>
</evidence>
<name>A0AAU7W990_9MICO</name>
<dbReference type="Gene3D" id="3.40.50.720">
    <property type="entry name" value="NAD(P)-binding Rossmann-like Domain"/>
    <property type="match status" value="1"/>
</dbReference>
<dbReference type="Gene3D" id="3.90.180.10">
    <property type="entry name" value="Medium-chain alcohol dehydrogenases, catalytic domain"/>
    <property type="match status" value="1"/>
</dbReference>
<sequence>MTPHTRQLHLVNRPIGEPSDRDFALVSAPIPSLAPGEVLVRNTWLSVDPYMRGRMNDTPSYIAPFPLHAALEGSAVGEIIQSRSVELPVGTRVSHFAGLREHSVLPGAHATPIDVGDVPETAYLGPLGTTGLTAYAALTRIAPVHQGDVVFVSGAAGAVGSVAGQLARLLGAAQVIGSAGGAAKSQALVEDFGYDAAIDYRADDVRERLAELAPGGVDVFVDNVGGAQLEAGIGRMRPHGRVAMVGAVSQYNLAQSPTGPNNLYEASTKEVTLRGMLVTSHFDLLPEYLGRAIPWLADRSLRTRETVVDGIENAPVALLGVLTGANIGKMLVKVG</sequence>
<dbReference type="InterPro" id="IPR036291">
    <property type="entry name" value="NAD(P)-bd_dom_sf"/>
</dbReference>
<dbReference type="InterPro" id="IPR020843">
    <property type="entry name" value="ER"/>
</dbReference>
<dbReference type="FunFam" id="3.40.50.720:FF:000121">
    <property type="entry name" value="Prostaglandin reductase 2"/>
    <property type="match status" value="1"/>
</dbReference>
<feature type="domain" description="Enoyl reductase (ER)" evidence="2">
    <location>
        <begin position="19"/>
        <end position="332"/>
    </location>
</feature>
<protein>
    <submittedName>
        <fullName evidence="3">NADP-dependent oxidoreductase</fullName>
    </submittedName>
</protein>
<accession>A0AAU7W990</accession>
<dbReference type="InterPro" id="IPR013149">
    <property type="entry name" value="ADH-like_C"/>
</dbReference>
<keyword evidence="1" id="KW-0560">Oxidoreductase</keyword>
<gene>
    <name evidence="3" type="ORF">ABIQ69_03600</name>
</gene>
<dbReference type="SMART" id="SM00829">
    <property type="entry name" value="PKS_ER"/>
    <property type="match status" value="1"/>
</dbReference>
<dbReference type="Pfam" id="PF00107">
    <property type="entry name" value="ADH_zinc_N"/>
    <property type="match status" value="1"/>
</dbReference>
<dbReference type="InterPro" id="IPR045010">
    <property type="entry name" value="MDR_fam"/>
</dbReference>